<proteinExistence type="predicted"/>
<evidence type="ECO:0000313" key="2">
    <source>
        <dbReference type="EMBL" id="KAJ3437806.1"/>
    </source>
</evidence>
<feature type="compositionally biased region" description="Basic residues" evidence="1">
    <location>
        <begin position="38"/>
        <end position="86"/>
    </location>
</feature>
<organism evidence="2 3">
    <name type="scientific">Anaeramoeba flamelloides</name>
    <dbReference type="NCBI Taxonomy" id="1746091"/>
    <lineage>
        <taxon>Eukaryota</taxon>
        <taxon>Metamonada</taxon>
        <taxon>Anaeramoebidae</taxon>
        <taxon>Anaeramoeba</taxon>
    </lineage>
</organism>
<reference evidence="2" key="1">
    <citation type="submission" date="2022-08" db="EMBL/GenBank/DDBJ databases">
        <title>Novel sulphate-reducing endosymbionts in the free-living metamonad Anaeramoeba.</title>
        <authorList>
            <person name="Jerlstrom-Hultqvist J."/>
            <person name="Cepicka I."/>
            <person name="Gallot-Lavallee L."/>
            <person name="Salas-Leiva D."/>
            <person name="Curtis B.A."/>
            <person name="Zahonova K."/>
            <person name="Pipaliya S."/>
            <person name="Dacks J."/>
            <person name="Roger A.J."/>
        </authorList>
    </citation>
    <scope>NUCLEOTIDE SEQUENCE</scope>
    <source>
        <strain evidence="2">Busselton2</strain>
    </source>
</reference>
<feature type="region of interest" description="Disordered" evidence="1">
    <location>
        <begin position="38"/>
        <end position="110"/>
    </location>
</feature>
<evidence type="ECO:0000313" key="3">
    <source>
        <dbReference type="Proteomes" id="UP001146793"/>
    </source>
</evidence>
<accession>A0AAV7Z6T5</accession>
<name>A0AAV7Z6T5_9EUKA</name>
<gene>
    <name evidence="2" type="ORF">M0812_16976</name>
</gene>
<feature type="compositionally biased region" description="Polar residues" evidence="1">
    <location>
        <begin position="226"/>
        <end position="244"/>
    </location>
</feature>
<feature type="region of interest" description="Disordered" evidence="1">
    <location>
        <begin position="226"/>
        <end position="259"/>
    </location>
</feature>
<feature type="region of interest" description="Disordered" evidence="1">
    <location>
        <begin position="179"/>
        <end position="205"/>
    </location>
</feature>
<dbReference type="Proteomes" id="UP001146793">
    <property type="component" value="Unassembled WGS sequence"/>
</dbReference>
<protein>
    <submittedName>
        <fullName evidence="2">Uncharacterized protein</fullName>
    </submittedName>
</protein>
<dbReference type="AlphaFoldDB" id="A0AAV7Z6T5"/>
<dbReference type="EMBL" id="JANTQA010000033">
    <property type="protein sequence ID" value="KAJ3437806.1"/>
    <property type="molecule type" value="Genomic_DNA"/>
</dbReference>
<comment type="caution">
    <text evidence="2">The sequence shown here is derived from an EMBL/GenBank/DDBJ whole genome shotgun (WGS) entry which is preliminary data.</text>
</comment>
<sequence>MSFLFFDNLILRNEKEILREHLKPNNLNELEEIVRKRRLSQTRAPRRVKKKKKNKKSRHKTNNSWKKQSRTNKLKPYRKKEKKIRKEKGSDHNSTTKKILKNNKPRIQNLNQNGKFYNYDISEPKLEKYNNLIRTNELFEHKNTLAKKKRDQQIKPIQSQTYSKKKTFHKPEFIFYTPTHSTKDHKIHPRSNSQSKDGHLSGDPPKYLHHKQKLMVYSRKLFKNLKNTPMNTSNKKRTSPFTFQKRNRNQKPPIKAGNPEETFNKVFITFQQKNSGFKTQPRLIPNEKTNNTNDRKQLKILDQNIDVNDKNKTHSECTSKEKLYYIVNIKNNKKNNYIMALCKIINPIDYKSSINFVLDTQFTEYIKTSFIEVLFKKRNFEKTKIQVGDLLEISPSKFQINNNSFVGINSIICTHFTQKNDHFSKNILDRINLDKDLQINIQKVISFYENPNYSIFLANPRRKPINISKFVDNHSSSNLTNTNTNFPKIENLCPDFRQLSLFTRNVLVRCIDEFYFNKIRFWIIHDRKQVLALIQIPEHIKHKFPLICKLCSVNLIKWQARLNLEFSKLISTSLNSITPISNIILIGANFDFKIMIIESKK</sequence>
<evidence type="ECO:0000256" key="1">
    <source>
        <dbReference type="SAM" id="MobiDB-lite"/>
    </source>
</evidence>